<organism evidence="2 3">
    <name type="scientific">Ferrigenium kumadai</name>
    <dbReference type="NCBI Taxonomy" id="1682490"/>
    <lineage>
        <taxon>Bacteria</taxon>
        <taxon>Pseudomonadati</taxon>
        <taxon>Pseudomonadota</taxon>
        <taxon>Betaproteobacteria</taxon>
        <taxon>Nitrosomonadales</taxon>
        <taxon>Gallionellaceae</taxon>
        <taxon>Ferrigenium</taxon>
    </lineage>
</organism>
<dbReference type="RefSeq" id="WP_212786306.1">
    <property type="nucleotide sequence ID" value="NZ_AP019536.1"/>
</dbReference>
<name>A0AAN1VYX8_9PROT</name>
<protein>
    <submittedName>
        <fullName evidence="2">Uncharacterized protein</fullName>
    </submittedName>
</protein>
<keyword evidence="3" id="KW-1185">Reference proteome</keyword>
<dbReference type="AlphaFoldDB" id="A0AAN1VYX8"/>
<reference evidence="2 3" key="1">
    <citation type="submission" date="2019-03" db="EMBL/GenBank/DDBJ databases">
        <title>Complete genome sequence of Ferrigenium kumadai strain An22, a microaerophilic iron-oxidizing bacterium isolated from a paddy field soil.</title>
        <authorList>
            <person name="Watanabe T."/>
            <person name="Asakawa S."/>
        </authorList>
    </citation>
    <scope>NUCLEOTIDE SEQUENCE [LARGE SCALE GENOMIC DNA]</scope>
    <source>
        <strain evidence="2 3">An22</strain>
    </source>
</reference>
<proteinExistence type="predicted"/>
<evidence type="ECO:0000313" key="2">
    <source>
        <dbReference type="EMBL" id="BBI98689.1"/>
    </source>
</evidence>
<feature type="region of interest" description="Disordered" evidence="1">
    <location>
        <begin position="498"/>
        <end position="522"/>
    </location>
</feature>
<evidence type="ECO:0000256" key="1">
    <source>
        <dbReference type="SAM" id="MobiDB-lite"/>
    </source>
</evidence>
<evidence type="ECO:0000313" key="3">
    <source>
        <dbReference type="Proteomes" id="UP001319121"/>
    </source>
</evidence>
<dbReference type="Proteomes" id="UP001319121">
    <property type="component" value="Chromosome"/>
</dbReference>
<gene>
    <name evidence="2" type="ORF">FGKAn22_03820</name>
</gene>
<accession>A0AAN1VYX8</accession>
<sequence length="643" mass="70890">MAADWVYPEVTPYQVQGRDLSEDNFAQEDRTSLEILMREVLQNPLDARASDNAGPVRVTLKILQPGNFDADYLASLLGGEYSKRLEASGGEPLPDLAMSSVLVIEDFGTTGLQGRWDDQNADGPEENWNAFWFREGEGAKSATGSNGRAGQGKITYYRIGAARAVFGFTVRKSDGQRLLMGRSAFRRVYPYGGSKFNRHSFWCCGSEQPLPVTDDEEITAFQDAFGLSRKSEPGLSLVIPFPAGFDPKEAVRTLISDFYYPIACGNLELSLASMDIDSSNVDTIAVREFSDETAYKRKSSFTKGFRNLVRSAIDAKNNGDKFVELKPGWDKTPTLKEDSLPEGALETLRAAMENGKRISVRCPVTVRPRKTELIQTWFDVHIEIPEDLARAEEAYIRRDLLIGSESHLAASAYLQKARALTIISDSNLSAFLADAEEPTHLKWNGSRPRLAEDYLNPQATLRAVRNAAPRLLALVSNGMVRRDMKALAKYFTRHTDEGKRHAAGGNVKPGGGTPPNPDITAPKVRKPVKIVTGTDRVRVLPNGSSALTAEGLPISCGLELAYEGLDQDPFKAYDPFDFDLADESVHQVTTSGATITGRQGNRINFDITEPEFVLEVPGFDPNIRLRARLNYTEKSNGTSVSEE</sequence>
<dbReference type="EMBL" id="AP019536">
    <property type="protein sequence ID" value="BBI98689.1"/>
    <property type="molecule type" value="Genomic_DNA"/>
</dbReference>
<dbReference type="KEGG" id="fku:FGKAn22_03820"/>